<feature type="domain" description="Cadherin" evidence="6">
    <location>
        <begin position="81"/>
        <end position="265"/>
    </location>
</feature>
<evidence type="ECO:0000259" key="6">
    <source>
        <dbReference type="PROSITE" id="PS50268"/>
    </source>
</evidence>
<sequence>MFNLDKKDSQEVLKLKISNRYITVDSIESVRVKEPWDYEQLENKTIYFGLFVALPNCDIEHQSNTIHIIDFNDEPPEFINQPLPMQNVVDLNAPPGTSVFKLQANDPDTNHNIHYLLVRDRAGGRFEVDELSGEVRTRGNEPFLLNKEYFLYVKAEDHNGPLVDPQYQTTKEERLSIMGGRRPPQFFKSMYETLKRNPIHLTSGTFNIGPTSGIVKLASKLDYEDIRQPKQYLLLVTATEDSVGLSSFVEVKINVTDVNDNAPHFELDDYHAYIEEDKAIGSSILSFCYEQ</sequence>
<dbReference type="Gene3D" id="2.60.40.60">
    <property type="entry name" value="Cadherins"/>
    <property type="match status" value="4"/>
</dbReference>
<evidence type="ECO:0000256" key="4">
    <source>
        <dbReference type="ARBA" id="ARBA00023136"/>
    </source>
</evidence>
<evidence type="ECO:0000256" key="1">
    <source>
        <dbReference type="ARBA" id="ARBA00004370"/>
    </source>
</evidence>
<dbReference type="GO" id="GO:0007156">
    <property type="term" value="P:homophilic cell adhesion via plasma membrane adhesion molecules"/>
    <property type="evidence" value="ECO:0007669"/>
    <property type="project" value="InterPro"/>
</dbReference>
<protein>
    <submittedName>
        <fullName evidence="7">Pt1-cadherin-like protein</fullName>
    </submittedName>
</protein>
<accession>A0A443S4L0</accession>
<dbReference type="InterPro" id="IPR020894">
    <property type="entry name" value="Cadherin_CS"/>
</dbReference>
<dbReference type="PROSITE" id="PS50268">
    <property type="entry name" value="CADHERIN_2"/>
    <property type="match status" value="1"/>
</dbReference>
<dbReference type="CDD" id="cd11304">
    <property type="entry name" value="Cadherin_repeat"/>
    <property type="match status" value="2"/>
</dbReference>
<dbReference type="Proteomes" id="UP000288716">
    <property type="component" value="Unassembled WGS sequence"/>
</dbReference>
<dbReference type="SMART" id="SM00112">
    <property type="entry name" value="CA"/>
    <property type="match status" value="1"/>
</dbReference>
<dbReference type="GO" id="GO:0045296">
    <property type="term" value="F:cadherin binding"/>
    <property type="evidence" value="ECO:0007669"/>
    <property type="project" value="TreeGrafter"/>
</dbReference>
<dbReference type="GO" id="GO:0005509">
    <property type="term" value="F:calcium ion binding"/>
    <property type="evidence" value="ECO:0007669"/>
    <property type="project" value="UniProtKB-UniRule"/>
</dbReference>
<comment type="caution">
    <text evidence="7">The sequence shown here is derived from an EMBL/GenBank/DDBJ whole genome shotgun (WGS) entry which is preliminary data.</text>
</comment>
<dbReference type="PRINTS" id="PR00205">
    <property type="entry name" value="CADHERIN"/>
</dbReference>
<evidence type="ECO:0000256" key="5">
    <source>
        <dbReference type="PROSITE-ProRule" id="PRU00043"/>
    </source>
</evidence>
<keyword evidence="4" id="KW-0472">Membrane</keyword>
<dbReference type="InterPro" id="IPR039808">
    <property type="entry name" value="Cadherin"/>
</dbReference>
<dbReference type="GO" id="GO:0016477">
    <property type="term" value="P:cell migration"/>
    <property type="evidence" value="ECO:0007669"/>
    <property type="project" value="TreeGrafter"/>
</dbReference>
<dbReference type="PANTHER" id="PTHR24027">
    <property type="entry name" value="CADHERIN-23"/>
    <property type="match status" value="1"/>
</dbReference>
<dbReference type="OrthoDB" id="6252479at2759"/>
<dbReference type="InterPro" id="IPR002126">
    <property type="entry name" value="Cadherin-like_dom"/>
</dbReference>
<proteinExistence type="predicted"/>
<dbReference type="AlphaFoldDB" id="A0A443S4L0"/>
<name>A0A443S4L0_9ACAR</name>
<evidence type="ECO:0000313" key="7">
    <source>
        <dbReference type="EMBL" id="RWS22467.1"/>
    </source>
</evidence>
<dbReference type="InterPro" id="IPR015919">
    <property type="entry name" value="Cadherin-like_sf"/>
</dbReference>
<dbReference type="PROSITE" id="PS00232">
    <property type="entry name" value="CADHERIN_1"/>
    <property type="match status" value="1"/>
</dbReference>
<dbReference type="GO" id="GO:0016342">
    <property type="term" value="C:catenin complex"/>
    <property type="evidence" value="ECO:0007669"/>
    <property type="project" value="TreeGrafter"/>
</dbReference>
<organism evidence="7 8">
    <name type="scientific">Leptotrombidium deliense</name>
    <dbReference type="NCBI Taxonomy" id="299467"/>
    <lineage>
        <taxon>Eukaryota</taxon>
        <taxon>Metazoa</taxon>
        <taxon>Ecdysozoa</taxon>
        <taxon>Arthropoda</taxon>
        <taxon>Chelicerata</taxon>
        <taxon>Arachnida</taxon>
        <taxon>Acari</taxon>
        <taxon>Acariformes</taxon>
        <taxon>Trombidiformes</taxon>
        <taxon>Prostigmata</taxon>
        <taxon>Anystina</taxon>
        <taxon>Parasitengona</taxon>
        <taxon>Trombiculoidea</taxon>
        <taxon>Trombiculidae</taxon>
        <taxon>Leptotrombidium</taxon>
    </lineage>
</organism>
<dbReference type="GO" id="GO:0008013">
    <property type="term" value="F:beta-catenin binding"/>
    <property type="evidence" value="ECO:0007669"/>
    <property type="project" value="TreeGrafter"/>
</dbReference>
<dbReference type="STRING" id="299467.A0A443S4L0"/>
<gene>
    <name evidence="7" type="ORF">B4U80_02676</name>
</gene>
<evidence type="ECO:0000256" key="2">
    <source>
        <dbReference type="ARBA" id="ARBA00022737"/>
    </source>
</evidence>
<comment type="subcellular location">
    <subcellularLocation>
        <location evidence="1">Membrane</location>
    </subcellularLocation>
</comment>
<evidence type="ECO:0000256" key="3">
    <source>
        <dbReference type="ARBA" id="ARBA00022837"/>
    </source>
</evidence>
<dbReference type="Pfam" id="PF00028">
    <property type="entry name" value="Cadherin"/>
    <property type="match status" value="1"/>
</dbReference>
<keyword evidence="3 5" id="KW-0106">Calcium</keyword>
<dbReference type="SUPFAM" id="SSF49313">
    <property type="entry name" value="Cadherin-like"/>
    <property type="match status" value="2"/>
</dbReference>
<keyword evidence="2" id="KW-0677">Repeat</keyword>
<evidence type="ECO:0000313" key="8">
    <source>
        <dbReference type="Proteomes" id="UP000288716"/>
    </source>
</evidence>
<dbReference type="EMBL" id="NCKV01008724">
    <property type="protein sequence ID" value="RWS22467.1"/>
    <property type="molecule type" value="Genomic_DNA"/>
</dbReference>
<dbReference type="PANTHER" id="PTHR24027:SF438">
    <property type="entry name" value="CADHERIN 23"/>
    <property type="match status" value="1"/>
</dbReference>
<dbReference type="VEuPathDB" id="VectorBase:LDEU009573"/>
<dbReference type="FunFam" id="2.60.40.60:FF:000184">
    <property type="entry name" value="neural-cadherin isoform X12"/>
    <property type="match status" value="1"/>
</dbReference>
<keyword evidence="8" id="KW-1185">Reference proteome</keyword>
<reference evidence="7 8" key="1">
    <citation type="journal article" date="2018" name="Gigascience">
        <title>Genomes of trombidid mites reveal novel predicted allergens and laterally-transferred genes associated with secondary metabolism.</title>
        <authorList>
            <person name="Dong X."/>
            <person name="Chaisiri K."/>
            <person name="Xia D."/>
            <person name="Armstrong S.D."/>
            <person name="Fang Y."/>
            <person name="Donnelly M.J."/>
            <person name="Kadowaki T."/>
            <person name="McGarry J.W."/>
            <person name="Darby A.C."/>
            <person name="Makepeace B.L."/>
        </authorList>
    </citation>
    <scope>NUCLEOTIDE SEQUENCE [LARGE SCALE GENOMIC DNA]</scope>
    <source>
        <strain evidence="7">UoL-UT</strain>
    </source>
</reference>